<name>A0A199VNX6_ANACO</name>
<dbReference type="GO" id="GO:0005737">
    <property type="term" value="C:cytoplasm"/>
    <property type="evidence" value="ECO:0007669"/>
    <property type="project" value="UniProtKB-SubCell"/>
</dbReference>
<evidence type="ECO:0000313" key="18">
    <source>
        <dbReference type="Proteomes" id="UP000092600"/>
    </source>
</evidence>
<dbReference type="PANTHER" id="PTHR14255">
    <property type="entry name" value="CEREBLON"/>
    <property type="match status" value="1"/>
</dbReference>
<evidence type="ECO:0000256" key="1">
    <source>
        <dbReference type="ARBA" id="ARBA00004123"/>
    </source>
</evidence>
<dbReference type="FunFam" id="1.20.58.1480:FF:000007">
    <property type="entry name" value="Lon protease homolog"/>
    <property type="match status" value="1"/>
</dbReference>
<proteinExistence type="inferred from homology"/>
<dbReference type="Proteomes" id="UP000092600">
    <property type="component" value="Unassembled WGS sequence"/>
</dbReference>
<evidence type="ECO:0000256" key="9">
    <source>
        <dbReference type="ARBA" id="ARBA00022786"/>
    </source>
</evidence>
<dbReference type="GO" id="GO:0005634">
    <property type="term" value="C:nucleus"/>
    <property type="evidence" value="ECO:0007669"/>
    <property type="project" value="UniProtKB-SubCell"/>
</dbReference>
<comment type="subcellular location">
    <subcellularLocation>
        <location evidence="2">Cytoplasm</location>
    </subcellularLocation>
    <subcellularLocation>
        <location evidence="1">Nucleus</location>
    </subcellularLocation>
</comment>
<evidence type="ECO:0000259" key="16">
    <source>
        <dbReference type="PROSITE" id="PS51788"/>
    </source>
</evidence>
<dbReference type="Pfam" id="PF02190">
    <property type="entry name" value="LON_substr_bdg"/>
    <property type="match status" value="1"/>
</dbReference>
<dbReference type="InterPro" id="IPR034750">
    <property type="entry name" value="CULT"/>
</dbReference>
<feature type="domain" description="Lon N-terminal" evidence="15">
    <location>
        <begin position="138"/>
        <end position="483"/>
    </location>
</feature>
<protein>
    <recommendedName>
        <fullName evidence="6">Protein cereblon</fullName>
    </recommendedName>
    <alternativeName>
        <fullName evidence="12">Protein ohgata</fullName>
    </alternativeName>
</protein>
<dbReference type="SUPFAM" id="SSF88697">
    <property type="entry name" value="PUA domain-like"/>
    <property type="match status" value="2"/>
</dbReference>
<dbReference type="PANTHER" id="PTHR14255:SF4">
    <property type="entry name" value="PROTEIN CEREBLON"/>
    <property type="match status" value="1"/>
</dbReference>
<dbReference type="Gene3D" id="1.20.58.1480">
    <property type="match status" value="1"/>
</dbReference>
<evidence type="ECO:0000313" key="17">
    <source>
        <dbReference type="EMBL" id="OAY78723.1"/>
    </source>
</evidence>
<dbReference type="UniPathway" id="UPA00143"/>
<feature type="domain" description="CULT" evidence="16">
    <location>
        <begin position="482"/>
        <end position="589"/>
    </location>
</feature>
<evidence type="ECO:0000256" key="5">
    <source>
        <dbReference type="ARBA" id="ARBA00009142"/>
    </source>
</evidence>
<comment type="similarity">
    <text evidence="4">Belongs to the CRBN family.</text>
</comment>
<evidence type="ECO:0000256" key="3">
    <source>
        <dbReference type="ARBA" id="ARBA00004906"/>
    </source>
</evidence>
<dbReference type="Gene3D" id="2.30.130.40">
    <property type="entry name" value="LON domain-like"/>
    <property type="match status" value="1"/>
</dbReference>
<dbReference type="CDD" id="cd15777">
    <property type="entry name" value="CRBN_C_like"/>
    <property type="match status" value="1"/>
</dbReference>
<dbReference type="GO" id="GO:0046872">
    <property type="term" value="F:metal ion binding"/>
    <property type="evidence" value="ECO:0007669"/>
    <property type="project" value="UniProtKB-KW"/>
</dbReference>
<dbReference type="FunFam" id="2.170.150.20:FF:000005">
    <property type="entry name" value="Blast:Protein cereblon homolog"/>
    <property type="match status" value="1"/>
</dbReference>
<keyword evidence="9" id="KW-0833">Ubl conjugation pathway</keyword>
<dbReference type="PROSITE" id="PS51787">
    <property type="entry name" value="LON_N"/>
    <property type="match status" value="1"/>
</dbReference>
<keyword evidence="7" id="KW-0963">Cytoplasm</keyword>
<evidence type="ECO:0000256" key="6">
    <source>
        <dbReference type="ARBA" id="ARBA00014394"/>
    </source>
</evidence>
<evidence type="ECO:0000256" key="10">
    <source>
        <dbReference type="ARBA" id="ARBA00022833"/>
    </source>
</evidence>
<evidence type="ECO:0000256" key="2">
    <source>
        <dbReference type="ARBA" id="ARBA00004496"/>
    </source>
</evidence>
<keyword evidence="10" id="KW-0862">Zinc</keyword>
<comment type="pathway">
    <text evidence="3">Protein modification; protein ubiquitination.</text>
</comment>
<accession>A0A199VNX6</accession>
<evidence type="ECO:0000256" key="11">
    <source>
        <dbReference type="ARBA" id="ARBA00023242"/>
    </source>
</evidence>
<dbReference type="GO" id="GO:0016567">
    <property type="term" value="P:protein ubiquitination"/>
    <property type="evidence" value="ECO:0007669"/>
    <property type="project" value="UniProtKB-UniPathway"/>
</dbReference>
<organism evidence="17 18">
    <name type="scientific">Ananas comosus</name>
    <name type="common">Pineapple</name>
    <name type="synonym">Ananas ananas</name>
    <dbReference type="NCBI Taxonomy" id="4615"/>
    <lineage>
        <taxon>Eukaryota</taxon>
        <taxon>Viridiplantae</taxon>
        <taxon>Streptophyta</taxon>
        <taxon>Embryophyta</taxon>
        <taxon>Tracheophyta</taxon>
        <taxon>Spermatophyta</taxon>
        <taxon>Magnoliopsida</taxon>
        <taxon>Liliopsida</taxon>
        <taxon>Poales</taxon>
        <taxon>Bromeliaceae</taxon>
        <taxon>Bromelioideae</taxon>
        <taxon>Ananas</taxon>
    </lineage>
</organism>
<dbReference type="GO" id="GO:0031464">
    <property type="term" value="C:Cul4A-RING E3 ubiquitin ligase complex"/>
    <property type="evidence" value="ECO:0007669"/>
    <property type="project" value="TreeGrafter"/>
</dbReference>
<dbReference type="InterPro" id="IPR015947">
    <property type="entry name" value="PUA-like_sf"/>
</dbReference>
<evidence type="ECO:0000256" key="4">
    <source>
        <dbReference type="ARBA" id="ARBA00005293"/>
    </source>
</evidence>
<evidence type="ECO:0000256" key="12">
    <source>
        <dbReference type="ARBA" id="ARBA00030079"/>
    </source>
</evidence>
<dbReference type="Gene3D" id="2.170.150.20">
    <property type="entry name" value="Peptide methionine sulfoxide reductase"/>
    <property type="match status" value="1"/>
</dbReference>
<reference evidence="17 18" key="1">
    <citation type="journal article" date="2016" name="DNA Res.">
        <title>The draft genome of MD-2 pineapple using hybrid error correction of long reads.</title>
        <authorList>
            <person name="Redwan R.M."/>
            <person name="Saidin A."/>
            <person name="Kumar S.V."/>
        </authorList>
    </citation>
    <scope>NUCLEOTIDE SEQUENCE [LARGE SCALE GENOMIC DNA]</scope>
    <source>
        <strain evidence="18">cv. MD2</strain>
        <tissue evidence="17">Leaf</tissue>
    </source>
</reference>
<dbReference type="PROSITE" id="PS51788">
    <property type="entry name" value="CULT"/>
    <property type="match status" value="1"/>
</dbReference>
<keyword evidence="8" id="KW-0479">Metal-binding</keyword>
<keyword evidence="11" id="KW-0539">Nucleus</keyword>
<dbReference type="Pfam" id="PF03226">
    <property type="entry name" value="Yippee-Mis18"/>
    <property type="match status" value="1"/>
</dbReference>
<dbReference type="AlphaFoldDB" id="A0A199VNX6"/>
<dbReference type="InterPro" id="IPR046336">
    <property type="entry name" value="Lon_prtase_N_sf"/>
</dbReference>
<dbReference type="STRING" id="4615.A0A199VNX6"/>
<evidence type="ECO:0000256" key="13">
    <source>
        <dbReference type="ARBA" id="ARBA00046075"/>
    </source>
</evidence>
<comment type="caution">
    <text evidence="17">The sequence shown here is derived from an EMBL/GenBank/DDBJ whole genome shotgun (WGS) entry which is preliminary data.</text>
</comment>
<gene>
    <name evidence="17" type="ORF">ACMD2_02173</name>
</gene>
<dbReference type="InterPro" id="IPR004910">
    <property type="entry name" value="Yippee/Mis18/Cereblon"/>
</dbReference>
<comment type="subunit">
    <text evidence="14">Likely a component of a DCX (DDB1-CUL4-X-box) protein ligase complex. May interact with pic/DDB1.</text>
</comment>
<comment type="function">
    <text evidence="13">Substrate recognition component of a DCX (DDB1-CUL4-X-box) E3 protein ligase complex that mediates the ubiquitination and subsequent proteasomal degradation of target proteins. Has an essential role in mediating growth by negatively regulating insulin signaling. It also has a role in maintaining presynaptic function in the neuromuscular junction synapses of third-instar larvae.</text>
</comment>
<dbReference type="EMBL" id="LSRQ01001222">
    <property type="protein sequence ID" value="OAY78723.1"/>
    <property type="molecule type" value="Genomic_DNA"/>
</dbReference>
<evidence type="ECO:0000256" key="14">
    <source>
        <dbReference type="ARBA" id="ARBA00046796"/>
    </source>
</evidence>
<dbReference type="InterPro" id="IPR003111">
    <property type="entry name" value="Lon_prtase_N"/>
</dbReference>
<comment type="similarity">
    <text evidence="5">Belongs to the 4-toluene sulfonate uptake permease (TSUP) (TC 2.A.102) family.</text>
</comment>
<evidence type="ECO:0000256" key="8">
    <source>
        <dbReference type="ARBA" id="ARBA00022723"/>
    </source>
</evidence>
<sequence length="594" mass="66775">MEENARVPESERLQMAQILELDMEELQVEEVDDDFEASDNGGDDDDALFSFYFIFLIKFILLCYTSGNGDREAGPSDGLTFDTSLASLHTYLGGEYPTSHSNCFVIANVKYLQYFYVTEIDDIHGRNSFFDGGTILQVPLLYFEGVVLFPEATLPLRIVDPKFTAAVEKALNQVDAPCTIGVVRAYRPRNNGWIRAASIGTTAEIRQYRRLDNGSLNVVTRGQQRFRLRRHWVDVDGAPFGEIEIVQEDTPLRTPKDAFGQLASVNNYRTCTFSHRKASGVLAALQHGFVDAENDSDSVSSGSVLSDYSEMDTRVCLTGSGSVDSANKNEMFNESSSGEEEFLHGRFGMKQKISSKSSRSAAHFKHEKMNEEGVDKHSPRKELSNIYRAATESNCAFQAPMSFWPRWVYEMYDAYSLARRAAELWRQIIVNPSMDDYIRKPGLLSFYIASKLPLSESTRQELLEIDGISYRLQREIQLLKGFNLLRCKNCEALIAKRSDMVVMSTDGPLNAFVNPNGYVHELITVQKAIGLLLHGAPSKEHSWFPGYAWTVACCAGCESHLGWLFTAVKKNLLPKSFWGIRSSQVADDTKHEVQ</sequence>
<evidence type="ECO:0000256" key="7">
    <source>
        <dbReference type="ARBA" id="ARBA00022490"/>
    </source>
</evidence>
<dbReference type="SMART" id="SM00464">
    <property type="entry name" value="LON"/>
    <property type="match status" value="1"/>
</dbReference>
<evidence type="ECO:0000259" key="15">
    <source>
        <dbReference type="PROSITE" id="PS51787"/>
    </source>
</evidence>